<dbReference type="AlphaFoldDB" id="A0A483C6N7"/>
<dbReference type="PANTHER" id="PTHR43804">
    <property type="entry name" value="LD18447P"/>
    <property type="match status" value="1"/>
</dbReference>
<evidence type="ECO:0000256" key="7">
    <source>
        <dbReference type="ARBA" id="ARBA00050039"/>
    </source>
</evidence>
<dbReference type="NCBIfam" id="TIGR00019">
    <property type="entry name" value="prfA"/>
    <property type="match status" value="1"/>
</dbReference>
<comment type="function">
    <text evidence="1 8">Peptide chain release factor 1 directs the termination of translation in response to the peptide chain termination codons UAG and UAA.</text>
</comment>
<evidence type="ECO:0000313" key="12">
    <source>
        <dbReference type="Proteomes" id="UP000294726"/>
    </source>
</evidence>
<dbReference type="FunFam" id="3.30.160.20:FF:000004">
    <property type="entry name" value="Peptide chain release factor 1"/>
    <property type="match status" value="1"/>
</dbReference>
<dbReference type="InterPro" id="IPR050057">
    <property type="entry name" value="Prokaryotic/Mito_RF"/>
</dbReference>
<evidence type="ECO:0000256" key="2">
    <source>
        <dbReference type="ARBA" id="ARBA00004496"/>
    </source>
</evidence>
<dbReference type="GO" id="GO:0005829">
    <property type="term" value="C:cytosol"/>
    <property type="evidence" value="ECO:0007669"/>
    <property type="project" value="UniProtKB-ARBA"/>
</dbReference>
<evidence type="ECO:0000256" key="6">
    <source>
        <dbReference type="ARBA" id="ARBA00022917"/>
    </source>
</evidence>
<dbReference type="InterPro" id="IPR000352">
    <property type="entry name" value="Pep_chain_release_fac_I"/>
</dbReference>
<comment type="subcellular location">
    <subcellularLocation>
        <location evidence="2 8">Cytoplasm</location>
    </subcellularLocation>
</comment>
<dbReference type="SMART" id="SM00937">
    <property type="entry name" value="PCRF"/>
    <property type="match status" value="1"/>
</dbReference>
<dbReference type="InterPro" id="IPR004373">
    <property type="entry name" value="RF-1"/>
</dbReference>
<dbReference type="InterPro" id="IPR045853">
    <property type="entry name" value="Pep_chain_release_fac_I_sf"/>
</dbReference>
<evidence type="ECO:0000313" key="13">
    <source>
        <dbReference type="Proteomes" id="UP001281024"/>
    </source>
</evidence>
<evidence type="ECO:0000256" key="1">
    <source>
        <dbReference type="ARBA" id="ARBA00002986"/>
    </source>
</evidence>
<name>A0A483C6N7_OENOE</name>
<dbReference type="RefSeq" id="WP_002819399.1">
    <property type="nucleotide sequence ID" value="NZ_CP027431.1"/>
</dbReference>
<evidence type="ECO:0000256" key="8">
    <source>
        <dbReference type="HAMAP-Rule" id="MF_00093"/>
    </source>
</evidence>
<dbReference type="OMA" id="DHRVGFK"/>
<dbReference type="Pfam" id="PF00472">
    <property type="entry name" value="RF-1"/>
    <property type="match status" value="1"/>
</dbReference>
<evidence type="ECO:0000256" key="5">
    <source>
        <dbReference type="ARBA" id="ARBA00022490"/>
    </source>
</evidence>
<dbReference type="GO" id="GO:0016149">
    <property type="term" value="F:translation release factor activity, codon specific"/>
    <property type="evidence" value="ECO:0007669"/>
    <property type="project" value="UniProtKB-UniRule"/>
</dbReference>
<keyword evidence="6 8" id="KW-0648">Protein biosynthesis</keyword>
<proteinExistence type="inferred from homology"/>
<evidence type="ECO:0000256" key="3">
    <source>
        <dbReference type="ARBA" id="ARBA00010835"/>
    </source>
</evidence>
<dbReference type="Gene3D" id="3.30.70.1660">
    <property type="match status" value="1"/>
</dbReference>
<reference evidence="11 12" key="1">
    <citation type="submission" date="2018-08" db="EMBL/GenBank/DDBJ databases">
        <authorList>
            <person name="Lorentzen P. G. S. M."/>
        </authorList>
    </citation>
    <scope>NUCLEOTIDE SEQUENCE [LARGE SCALE GENOMIC DNA]</scope>
    <source>
        <strain evidence="11 12">CRBO_1381</strain>
    </source>
</reference>
<keyword evidence="5 8" id="KW-0963">Cytoplasm</keyword>
<dbReference type="GeneID" id="75066494"/>
<dbReference type="Gene3D" id="3.30.160.20">
    <property type="match status" value="1"/>
</dbReference>
<sequence>MDKIFAQIQNVVDRYDELNELLADPDVASDSGKYTRYAKELGEITPIVENYRRYQQLTNEINDDKELLNDKEMASLAKKELSELEPEQSELSEKLRVLMIPKDPNDDKNIIMEIRGAVGGDEANLFAGDLLNMYAHYAQSQNWSFEIVDQTVGEAGGFKEAVINISGENVYSKLKFESGAHRVQRVPVTETQGRVHTSTATVGVMPEFEDIDTEGLIDPKDVREDVYRSSGAGGQHINKTSSAVRLVHLPTGIKVEMQEQRSQQQNRSKAWQILRSRVYDHFAQENREQYDQQRRTKIGSGDRSERIRTYNFPQNRVTDHRINFTLNKLDKVINGDLEEIIDALIIADQTKRLEEMI</sequence>
<dbReference type="EMBL" id="WERV01000001">
    <property type="protein sequence ID" value="MDV7714330.1"/>
    <property type="molecule type" value="Genomic_DNA"/>
</dbReference>
<protein>
    <recommendedName>
        <fullName evidence="7 8">Peptide chain release factor 1</fullName>
        <shortName evidence="8">RF-1</shortName>
    </recommendedName>
</protein>
<gene>
    <name evidence="8 10" type="primary">prfA</name>
    <name evidence="10" type="ORF">GA838_00850</name>
    <name evidence="11" type="ORF">OENI_1614</name>
</gene>
<dbReference type="Gene3D" id="6.10.140.1950">
    <property type="match status" value="1"/>
</dbReference>
<accession>A0A483C6N7</accession>
<dbReference type="PANTHER" id="PTHR43804:SF7">
    <property type="entry name" value="LD18447P"/>
    <property type="match status" value="1"/>
</dbReference>
<dbReference type="NCBIfam" id="NF001859">
    <property type="entry name" value="PRK00591.1"/>
    <property type="match status" value="1"/>
</dbReference>
<evidence type="ECO:0000259" key="9">
    <source>
        <dbReference type="PROSITE" id="PS00745"/>
    </source>
</evidence>
<evidence type="ECO:0000256" key="4">
    <source>
        <dbReference type="ARBA" id="ARBA00022481"/>
    </source>
</evidence>
<dbReference type="Pfam" id="PF03462">
    <property type="entry name" value="PCRF"/>
    <property type="match status" value="1"/>
</dbReference>
<organism evidence="10 13">
    <name type="scientific">Oenococcus oeni</name>
    <name type="common">Leuconostoc oenos</name>
    <dbReference type="NCBI Taxonomy" id="1247"/>
    <lineage>
        <taxon>Bacteria</taxon>
        <taxon>Bacillati</taxon>
        <taxon>Bacillota</taxon>
        <taxon>Bacilli</taxon>
        <taxon>Lactobacillales</taxon>
        <taxon>Lactobacillaceae</taxon>
        <taxon>Oenococcus</taxon>
    </lineage>
</organism>
<dbReference type="FunFam" id="3.30.70.1660:FF:000004">
    <property type="entry name" value="Peptide chain release factor 1"/>
    <property type="match status" value="1"/>
</dbReference>
<dbReference type="SUPFAM" id="SSF75620">
    <property type="entry name" value="Release factor"/>
    <property type="match status" value="1"/>
</dbReference>
<evidence type="ECO:0000313" key="10">
    <source>
        <dbReference type="EMBL" id="MDV7714330.1"/>
    </source>
</evidence>
<dbReference type="Proteomes" id="UP000294726">
    <property type="component" value="Chromosome"/>
</dbReference>
<dbReference type="EMBL" id="LR031358">
    <property type="protein sequence ID" value="VDB98939.1"/>
    <property type="molecule type" value="Genomic_DNA"/>
</dbReference>
<dbReference type="InterPro" id="IPR005139">
    <property type="entry name" value="PCRF"/>
</dbReference>
<reference evidence="10" key="2">
    <citation type="submission" date="2019-10" db="EMBL/GenBank/DDBJ databases">
        <title>Malate fermentation in French cider.</title>
        <authorList>
            <person name="Cousin F.J."/>
            <person name="Medina Fernandez S."/>
            <person name="Misery B."/>
            <person name="Laplace J.-M."/>
            <person name="Cretenet M."/>
        </authorList>
    </citation>
    <scope>NUCLEOTIDE SEQUENCE</scope>
    <source>
        <strain evidence="10">UCMA15129</strain>
    </source>
</reference>
<feature type="modified residue" description="N5-methylglutamine" evidence="8">
    <location>
        <position position="235"/>
    </location>
</feature>
<dbReference type="PROSITE" id="PS00745">
    <property type="entry name" value="RF_PROK_I"/>
    <property type="match status" value="1"/>
</dbReference>
<dbReference type="Proteomes" id="UP001281024">
    <property type="component" value="Unassembled WGS sequence"/>
</dbReference>
<comment type="similarity">
    <text evidence="3 8">Belongs to the prokaryotic/mitochondrial release factor family.</text>
</comment>
<comment type="PTM">
    <text evidence="8">Methylated by PrmC. Methylation increases the termination efficiency of RF1.</text>
</comment>
<evidence type="ECO:0000313" key="11">
    <source>
        <dbReference type="EMBL" id="VDB98939.1"/>
    </source>
</evidence>
<keyword evidence="4 8" id="KW-0488">Methylation</keyword>
<dbReference type="HAMAP" id="MF_00093">
    <property type="entry name" value="Rel_fac_1"/>
    <property type="match status" value="1"/>
</dbReference>
<dbReference type="FunFam" id="3.30.70.1660:FF:000002">
    <property type="entry name" value="Peptide chain release factor 1"/>
    <property type="match status" value="1"/>
</dbReference>
<feature type="domain" description="Prokaryotic-type class I peptide chain release factors" evidence="9">
    <location>
        <begin position="228"/>
        <end position="244"/>
    </location>
</feature>